<keyword evidence="3" id="KW-0732">Signal</keyword>
<evidence type="ECO:0000256" key="3">
    <source>
        <dbReference type="SAM" id="SignalP"/>
    </source>
</evidence>
<keyword evidence="4" id="KW-1185">Reference proteome</keyword>
<organism evidence="4 5">
    <name type="scientific">Crassostrea virginica</name>
    <name type="common">Eastern oyster</name>
    <dbReference type="NCBI Taxonomy" id="6565"/>
    <lineage>
        <taxon>Eukaryota</taxon>
        <taxon>Metazoa</taxon>
        <taxon>Spiralia</taxon>
        <taxon>Lophotrochozoa</taxon>
        <taxon>Mollusca</taxon>
        <taxon>Bivalvia</taxon>
        <taxon>Autobranchia</taxon>
        <taxon>Pteriomorphia</taxon>
        <taxon>Ostreida</taxon>
        <taxon>Ostreoidea</taxon>
        <taxon>Ostreidae</taxon>
        <taxon>Crassostrea</taxon>
    </lineage>
</organism>
<feature type="region of interest" description="Disordered" evidence="1">
    <location>
        <begin position="277"/>
        <end position="317"/>
    </location>
</feature>
<name>A0A8B8B8H8_CRAVI</name>
<dbReference type="AlphaFoldDB" id="A0A8B8B8H8"/>
<proteinExistence type="predicted"/>
<evidence type="ECO:0000256" key="2">
    <source>
        <dbReference type="SAM" id="Phobius"/>
    </source>
</evidence>
<dbReference type="OrthoDB" id="6216293at2759"/>
<feature type="signal peptide" evidence="3">
    <location>
        <begin position="1"/>
        <end position="22"/>
    </location>
</feature>
<gene>
    <name evidence="5" type="primary">LOC111108094</name>
</gene>
<feature type="transmembrane region" description="Helical" evidence="2">
    <location>
        <begin position="194"/>
        <end position="216"/>
    </location>
</feature>
<evidence type="ECO:0000313" key="4">
    <source>
        <dbReference type="Proteomes" id="UP000694844"/>
    </source>
</evidence>
<protein>
    <submittedName>
        <fullName evidence="5">Uncharacterized protein LOC111108094 isoform X3</fullName>
    </submittedName>
</protein>
<keyword evidence="2" id="KW-1133">Transmembrane helix</keyword>
<evidence type="ECO:0000313" key="5">
    <source>
        <dbReference type="RefSeq" id="XP_022299371.1"/>
    </source>
</evidence>
<sequence length="370" mass="42433">MEYMVLKLLLFQTVFLNHEIYCIEYDRNVENELMKGMASLGQIFKEFNDTLNEYQSQPDGNYRKSHVVDSSCTSNESLEFFQIFNARINQGSIIPQVKIKMEKTVHYMEVCLQDKIRNSTSKDLKEMCLQKSSLRSVLKDSNANKILGHADSEGGDRINCSLTTRKIQKETHEKHTKENGTESSKEHNAFPNGGWFACGVALGLFLSSVVFVFVWFRKSLAQRKIDNIRRETASDRKANVSSCYMDIDQYELIPIYKDPALNNRFTKPAFAEHVPQNVKSKADPETEGGLDLHRVTDTTGKEQPDEHYRSPSECTSEYHLLEKQNSTSEETAGLEEDQPYFLLEKNDTNSANRDVTIALDNERKVLHTEK</sequence>
<feature type="chain" id="PRO_5034538194" evidence="3">
    <location>
        <begin position="23"/>
        <end position="370"/>
    </location>
</feature>
<evidence type="ECO:0000256" key="1">
    <source>
        <dbReference type="SAM" id="MobiDB-lite"/>
    </source>
</evidence>
<feature type="region of interest" description="Disordered" evidence="1">
    <location>
        <begin position="167"/>
        <end position="186"/>
    </location>
</feature>
<dbReference type="Proteomes" id="UP000694844">
    <property type="component" value="Chromosome 8"/>
</dbReference>
<keyword evidence="2" id="KW-0812">Transmembrane</keyword>
<feature type="compositionally biased region" description="Basic and acidic residues" evidence="1">
    <location>
        <begin position="280"/>
        <end position="310"/>
    </location>
</feature>
<dbReference type="RefSeq" id="XP_022299371.1">
    <property type="nucleotide sequence ID" value="XM_022443663.1"/>
</dbReference>
<accession>A0A8B8B8H8</accession>
<dbReference type="GeneID" id="111108094"/>
<keyword evidence="2" id="KW-0472">Membrane</keyword>
<reference evidence="5" key="1">
    <citation type="submission" date="2025-08" db="UniProtKB">
        <authorList>
            <consortium name="RefSeq"/>
        </authorList>
    </citation>
    <scope>IDENTIFICATION</scope>
    <source>
        <tissue evidence="5">Whole sample</tissue>
    </source>
</reference>